<proteinExistence type="predicted"/>
<keyword evidence="2" id="KW-1185">Reference proteome</keyword>
<name>A0ABT1HWI7_STRSD</name>
<evidence type="ECO:0008006" key="3">
    <source>
        <dbReference type="Google" id="ProtNLM"/>
    </source>
</evidence>
<organism evidence="1 2">
    <name type="scientific">Streptoalloteichus tenebrarius (strain ATCC 17920 / DSM 40477 / JCM 4838 / CBS 697.72 / NBRC 16177 / NCIMB 11028 / NRRL B-12390 / A12253. 1 / ISP 5477)</name>
    <name type="common">Streptomyces tenebrarius</name>
    <dbReference type="NCBI Taxonomy" id="1933"/>
    <lineage>
        <taxon>Bacteria</taxon>
        <taxon>Bacillati</taxon>
        <taxon>Actinomycetota</taxon>
        <taxon>Actinomycetes</taxon>
        <taxon>Pseudonocardiales</taxon>
        <taxon>Pseudonocardiaceae</taxon>
        <taxon>Streptoalloteichus</taxon>
    </lineage>
</organism>
<evidence type="ECO:0000313" key="1">
    <source>
        <dbReference type="EMBL" id="MCP2259886.1"/>
    </source>
</evidence>
<sequence>MWPSDHRLRTSPGRTPTRIERRIITVRLARRWGPARIAFLLRMAPSTAHRVLTRFGLARLTHLDRATAQPVRRYQRAPTG</sequence>
<evidence type="ECO:0000313" key="2">
    <source>
        <dbReference type="Proteomes" id="UP001205311"/>
    </source>
</evidence>
<gene>
    <name evidence="1" type="ORF">LX15_003595</name>
</gene>
<dbReference type="Proteomes" id="UP001205311">
    <property type="component" value="Unassembled WGS sequence"/>
</dbReference>
<reference evidence="1 2" key="1">
    <citation type="submission" date="2022-06" db="EMBL/GenBank/DDBJ databases">
        <title>Genomic Encyclopedia of Archaeal and Bacterial Type Strains, Phase II (KMG-II): from individual species to whole genera.</title>
        <authorList>
            <person name="Goeker M."/>
        </authorList>
    </citation>
    <scope>NUCLEOTIDE SEQUENCE [LARGE SCALE GENOMIC DNA]</scope>
    <source>
        <strain evidence="1 2">DSM 40477</strain>
    </source>
</reference>
<dbReference type="EMBL" id="JAMTCP010000021">
    <property type="protein sequence ID" value="MCP2259886.1"/>
    <property type="molecule type" value="Genomic_DNA"/>
</dbReference>
<protein>
    <recommendedName>
        <fullName evidence="3">Transposase</fullName>
    </recommendedName>
</protein>
<accession>A0ABT1HWI7</accession>
<comment type="caution">
    <text evidence="1">The sequence shown here is derived from an EMBL/GenBank/DDBJ whole genome shotgun (WGS) entry which is preliminary data.</text>
</comment>